<keyword evidence="3" id="KW-1185">Reference proteome</keyword>
<dbReference type="AlphaFoldDB" id="A0A3S2P3I5"/>
<evidence type="ECO:0000313" key="3">
    <source>
        <dbReference type="Proteomes" id="UP000283210"/>
    </source>
</evidence>
<name>A0A3S2P3I5_ORYJA</name>
<feature type="region of interest" description="Disordered" evidence="1">
    <location>
        <begin position="63"/>
        <end position="92"/>
    </location>
</feature>
<gene>
    <name evidence="2" type="ORF">OJAV_G00135540</name>
</gene>
<reference evidence="2 3" key="2">
    <citation type="submission" date="2019-01" db="EMBL/GenBank/DDBJ databases">
        <title>A chromosome length genome reference of the Java medaka (oryzias javanicus).</title>
        <authorList>
            <person name="Herpin A."/>
            <person name="Takehana Y."/>
            <person name="Naruse K."/>
            <person name="Ansai S."/>
            <person name="Kawaguchi M."/>
        </authorList>
    </citation>
    <scope>NUCLEOTIDE SEQUENCE [LARGE SCALE GENOMIC DNA]</scope>
    <source>
        <strain evidence="2">RS831</strain>
        <tissue evidence="2">Whole body</tissue>
    </source>
</reference>
<accession>A0A3S2P3I5</accession>
<evidence type="ECO:0000256" key="1">
    <source>
        <dbReference type="SAM" id="MobiDB-lite"/>
    </source>
</evidence>
<reference evidence="2 3" key="1">
    <citation type="submission" date="2018-11" db="EMBL/GenBank/DDBJ databases">
        <authorList>
            <person name="Lopez-Roques C."/>
            <person name="Donnadieu C."/>
            <person name="Bouchez O."/>
            <person name="Klopp C."/>
            <person name="Cabau C."/>
            <person name="Zahm M."/>
        </authorList>
    </citation>
    <scope>NUCLEOTIDE SEQUENCE [LARGE SCALE GENOMIC DNA]</scope>
    <source>
        <strain evidence="2">RS831</strain>
        <tissue evidence="2">Whole body</tissue>
    </source>
</reference>
<dbReference type="EMBL" id="CM012450">
    <property type="protein sequence ID" value="RVE63366.1"/>
    <property type="molecule type" value="Genomic_DNA"/>
</dbReference>
<organism evidence="2 3">
    <name type="scientific">Oryzias javanicus</name>
    <name type="common">Javanese ricefish</name>
    <name type="synonym">Aplocheilus javanicus</name>
    <dbReference type="NCBI Taxonomy" id="123683"/>
    <lineage>
        <taxon>Eukaryota</taxon>
        <taxon>Metazoa</taxon>
        <taxon>Chordata</taxon>
        <taxon>Craniata</taxon>
        <taxon>Vertebrata</taxon>
        <taxon>Euteleostomi</taxon>
        <taxon>Actinopterygii</taxon>
        <taxon>Neopterygii</taxon>
        <taxon>Teleostei</taxon>
        <taxon>Neoteleostei</taxon>
        <taxon>Acanthomorphata</taxon>
        <taxon>Ovalentaria</taxon>
        <taxon>Atherinomorphae</taxon>
        <taxon>Beloniformes</taxon>
        <taxon>Adrianichthyidae</taxon>
        <taxon>Oryziinae</taxon>
        <taxon>Oryzias</taxon>
    </lineage>
</organism>
<proteinExistence type="predicted"/>
<evidence type="ECO:0000313" key="2">
    <source>
        <dbReference type="EMBL" id="RVE63366.1"/>
    </source>
</evidence>
<sequence>MKHLDHKRARFCPLRLNLQLEHGEGLRRPAEARLRTAPNRPEHTRAAPLLHLLLRARPSAHEPLSGAVRAQKSRFSVREPAVNGDGRSFAHG</sequence>
<protein>
    <submittedName>
        <fullName evidence="2">Uncharacterized protein</fullName>
    </submittedName>
</protein>
<dbReference type="Proteomes" id="UP000283210">
    <property type="component" value="Chromosome 14"/>
</dbReference>